<organism evidence="2 3">
    <name type="scientific">Methylomusa anaerophila</name>
    <dbReference type="NCBI Taxonomy" id="1930071"/>
    <lineage>
        <taxon>Bacteria</taxon>
        <taxon>Bacillati</taxon>
        <taxon>Bacillota</taxon>
        <taxon>Negativicutes</taxon>
        <taxon>Selenomonadales</taxon>
        <taxon>Sporomusaceae</taxon>
        <taxon>Methylomusa</taxon>
    </lineage>
</organism>
<evidence type="ECO:0000313" key="2">
    <source>
        <dbReference type="EMBL" id="BBB91161.1"/>
    </source>
</evidence>
<dbReference type="Proteomes" id="UP000276437">
    <property type="component" value="Chromosome"/>
</dbReference>
<keyword evidence="3" id="KW-1185">Reference proteome</keyword>
<sequence>MARPHALMPGDASRGLPFREALSVMLGAFPLYFVVIYIVRATGN</sequence>
<evidence type="ECO:0000256" key="1">
    <source>
        <dbReference type="SAM" id="Phobius"/>
    </source>
</evidence>
<keyword evidence="1" id="KW-0812">Transmembrane</keyword>
<reference evidence="2 3" key="1">
    <citation type="journal article" date="2018" name="Int. J. Syst. Evol. Microbiol.">
        <title>Methylomusa anaerophila gen. nov., sp. nov., an anaerobic methanol-utilizing bacterium isolated from a microbial fuel cell.</title>
        <authorList>
            <person name="Amano N."/>
            <person name="Yamamuro A."/>
            <person name="Miyahara M."/>
            <person name="Kouzuma A."/>
            <person name="Abe T."/>
            <person name="Watanabe K."/>
        </authorList>
    </citation>
    <scope>NUCLEOTIDE SEQUENCE [LARGE SCALE GENOMIC DNA]</scope>
    <source>
        <strain evidence="2 3">MMFC1</strain>
    </source>
</reference>
<evidence type="ECO:0000313" key="3">
    <source>
        <dbReference type="Proteomes" id="UP000276437"/>
    </source>
</evidence>
<dbReference type="AlphaFoldDB" id="A0A348AJB3"/>
<dbReference type="KEGG" id="mana:MAMMFC1_01832"/>
<gene>
    <name evidence="2" type="ORF">MAMMFC1_01832</name>
</gene>
<keyword evidence="1" id="KW-1133">Transmembrane helix</keyword>
<protein>
    <submittedName>
        <fullName evidence="2">Uncharacterized protein</fullName>
    </submittedName>
</protein>
<proteinExistence type="predicted"/>
<feature type="transmembrane region" description="Helical" evidence="1">
    <location>
        <begin position="21"/>
        <end position="39"/>
    </location>
</feature>
<keyword evidence="1" id="KW-0472">Membrane</keyword>
<accession>A0A348AJB3</accession>
<dbReference type="EMBL" id="AP018449">
    <property type="protein sequence ID" value="BBB91161.1"/>
    <property type="molecule type" value="Genomic_DNA"/>
</dbReference>
<name>A0A348AJB3_9FIRM</name>